<feature type="domain" description="Fibrinogen C-terminal" evidence="2">
    <location>
        <begin position="72"/>
        <end position="267"/>
    </location>
</feature>
<evidence type="ECO:0000313" key="3">
    <source>
        <dbReference type="EMBL" id="ALC39011.1"/>
    </source>
</evidence>
<dbReference type="GO" id="GO:0005615">
    <property type="term" value="C:extracellular space"/>
    <property type="evidence" value="ECO:0007669"/>
    <property type="project" value="TreeGrafter"/>
</dbReference>
<dbReference type="InterPro" id="IPR014716">
    <property type="entry name" value="Fibrinogen_a/b/g_C_1"/>
</dbReference>
<dbReference type="SMART" id="SM00186">
    <property type="entry name" value="FBG"/>
    <property type="match status" value="1"/>
</dbReference>
<dbReference type="InterPro" id="IPR036056">
    <property type="entry name" value="Fibrinogen-like_C"/>
</dbReference>
<dbReference type="AlphaFoldDB" id="A0A0M5IYQ7"/>
<dbReference type="Proteomes" id="UP000494163">
    <property type="component" value="Chromosome 2L"/>
</dbReference>
<dbReference type="Pfam" id="PF00147">
    <property type="entry name" value="Fibrinogen_C"/>
    <property type="match status" value="1"/>
</dbReference>
<keyword evidence="4" id="KW-1185">Reference proteome</keyword>
<dbReference type="OrthoDB" id="6145874at2759"/>
<organism evidence="3 4">
    <name type="scientific">Drosophila busckii</name>
    <name type="common">Fruit fly</name>
    <dbReference type="NCBI Taxonomy" id="30019"/>
    <lineage>
        <taxon>Eukaryota</taxon>
        <taxon>Metazoa</taxon>
        <taxon>Ecdysozoa</taxon>
        <taxon>Arthropoda</taxon>
        <taxon>Hexapoda</taxon>
        <taxon>Insecta</taxon>
        <taxon>Pterygota</taxon>
        <taxon>Neoptera</taxon>
        <taxon>Endopterygota</taxon>
        <taxon>Diptera</taxon>
        <taxon>Brachycera</taxon>
        <taxon>Muscomorpha</taxon>
        <taxon>Ephydroidea</taxon>
        <taxon>Drosophilidae</taxon>
        <taxon>Drosophila</taxon>
    </lineage>
</organism>
<dbReference type="EMBL" id="CP012523">
    <property type="protein sequence ID" value="ALC39011.1"/>
    <property type="molecule type" value="Genomic_DNA"/>
</dbReference>
<proteinExistence type="predicted"/>
<accession>A0A0M5IYQ7</accession>
<protein>
    <submittedName>
        <fullName evidence="3">Maker454</fullName>
    </submittedName>
</protein>
<dbReference type="InterPro" id="IPR050373">
    <property type="entry name" value="Fibrinogen_C-term_domain"/>
</dbReference>
<evidence type="ECO:0000313" key="4">
    <source>
        <dbReference type="Proteomes" id="UP000494163"/>
    </source>
</evidence>
<dbReference type="SUPFAM" id="SSF56496">
    <property type="entry name" value="Fibrinogen C-terminal domain-like"/>
    <property type="match status" value="1"/>
</dbReference>
<dbReference type="STRING" id="30019.A0A0M5IYQ7"/>
<reference evidence="3 4" key="1">
    <citation type="submission" date="2015-08" db="EMBL/GenBank/DDBJ databases">
        <title>Ancestral chromatin configuration constrains chromatin evolution on differentiating sex chromosomes in Drosophila.</title>
        <authorList>
            <person name="Zhou Q."/>
            <person name="Bachtrog D."/>
        </authorList>
    </citation>
    <scope>NUCLEOTIDE SEQUENCE [LARGE SCALE GENOMIC DNA]</scope>
    <source>
        <tissue evidence="3">Whole larvae</tissue>
    </source>
</reference>
<dbReference type="PROSITE" id="PS51406">
    <property type="entry name" value="FIBRINOGEN_C_2"/>
    <property type="match status" value="1"/>
</dbReference>
<keyword evidence="1" id="KW-0732">Signal</keyword>
<sequence>MLLKAKIILYLWLSLTATLSSADHISNDNSLNDIDDLLARRRIMAQTREDNLAEMKKQVHDLYLNMMKLYDIVVVSKPDSCLGQPSGLNVIKVANSTPFIVSCDSSLIDQGWTVVLRRVNGKENFGRNWLQYREGFGDLSSNFFIGLDKLHLLTQSQPHELYIYMQNLQNETSYARYDNFLIGNEDQLYEIRSLSAFRGNATDALKQHRYMKFSTFDADHDLSSDNCAHANLSGWWFRNCYHCNLNGLKWGTSHLKFAQMMIRPKLA</sequence>
<dbReference type="OMA" id="DNCAHAN"/>
<dbReference type="InterPro" id="IPR002181">
    <property type="entry name" value="Fibrinogen_a/b/g_C_dom"/>
</dbReference>
<evidence type="ECO:0000259" key="2">
    <source>
        <dbReference type="PROSITE" id="PS51406"/>
    </source>
</evidence>
<dbReference type="PANTHER" id="PTHR19143">
    <property type="entry name" value="FIBRINOGEN/TENASCIN/ANGIOPOEITIN"/>
    <property type="match status" value="1"/>
</dbReference>
<name>A0A0M5IYQ7_DROBS</name>
<gene>
    <name evidence="3" type="ORF">Dbus_chr2Lg1096</name>
</gene>
<feature type="signal peptide" evidence="1">
    <location>
        <begin position="1"/>
        <end position="22"/>
    </location>
</feature>
<dbReference type="Gene3D" id="3.90.215.10">
    <property type="entry name" value="Gamma Fibrinogen, chain A, domain 1"/>
    <property type="match status" value="1"/>
</dbReference>
<dbReference type="PANTHER" id="PTHR19143:SF327">
    <property type="entry name" value="FI21813P1-RELATED"/>
    <property type="match status" value="1"/>
</dbReference>
<dbReference type="CDD" id="cd00087">
    <property type="entry name" value="FReD"/>
    <property type="match status" value="1"/>
</dbReference>
<dbReference type="SMR" id="A0A0M5IYQ7"/>
<evidence type="ECO:0000256" key="1">
    <source>
        <dbReference type="SAM" id="SignalP"/>
    </source>
</evidence>
<feature type="chain" id="PRO_5005803712" evidence="1">
    <location>
        <begin position="23"/>
        <end position="267"/>
    </location>
</feature>